<name>A0A495QZM9_9ACTN</name>
<proteinExistence type="predicted"/>
<protein>
    <submittedName>
        <fullName evidence="1">Uncharacterized protein</fullName>
    </submittedName>
</protein>
<comment type="caution">
    <text evidence="1">The sequence shown here is derived from an EMBL/GenBank/DDBJ whole genome shotgun (WGS) entry which is preliminary data.</text>
</comment>
<gene>
    <name evidence="1" type="ORF">BZB76_0979</name>
</gene>
<dbReference type="Proteomes" id="UP000274601">
    <property type="component" value="Unassembled WGS sequence"/>
</dbReference>
<dbReference type="EMBL" id="RBWU01000001">
    <property type="protein sequence ID" value="RKS79508.1"/>
    <property type="molecule type" value="Genomic_DNA"/>
</dbReference>
<sequence>MIAAGEVPFALLEGHGTVMARHVTVRRAQPEHSLSDPVSTSWTLTLDGREFQVTSTDGRNRVPIDSAWARGEEEPMTARDGIVSYDFFYSHHLGWLTGPVRLTFDPDAMIVHVESDLKFEAD</sequence>
<dbReference type="AlphaFoldDB" id="A0A495QZM9"/>
<keyword evidence="2" id="KW-1185">Reference proteome</keyword>
<reference evidence="1 2" key="1">
    <citation type="submission" date="2018-10" db="EMBL/GenBank/DDBJ databases">
        <title>Genomic Encyclopedia of Archaeal and Bacterial Type Strains, Phase II (KMG-II): from individual species to whole genera.</title>
        <authorList>
            <person name="Goeker M."/>
        </authorList>
    </citation>
    <scope>NUCLEOTIDE SEQUENCE [LARGE SCALE GENOMIC DNA]</scope>
    <source>
        <strain evidence="1 2">DSM 43383</strain>
    </source>
</reference>
<evidence type="ECO:0000313" key="2">
    <source>
        <dbReference type="Proteomes" id="UP000274601"/>
    </source>
</evidence>
<evidence type="ECO:0000313" key="1">
    <source>
        <dbReference type="EMBL" id="RKS79508.1"/>
    </source>
</evidence>
<organism evidence="1 2">
    <name type="scientific">Actinomadura pelletieri DSM 43383</name>
    <dbReference type="NCBI Taxonomy" id="1120940"/>
    <lineage>
        <taxon>Bacteria</taxon>
        <taxon>Bacillati</taxon>
        <taxon>Actinomycetota</taxon>
        <taxon>Actinomycetes</taxon>
        <taxon>Streptosporangiales</taxon>
        <taxon>Thermomonosporaceae</taxon>
        <taxon>Actinomadura</taxon>
    </lineage>
</organism>
<accession>A0A495QZM9</accession>